<name>A0AAI9KVL8_AERCA</name>
<evidence type="ECO:0000313" key="1">
    <source>
        <dbReference type="EMBL" id="GJA56841.1"/>
    </source>
</evidence>
<accession>A0AAI9KVL8</accession>
<reference evidence="1" key="1">
    <citation type="submission" date="2021-07" db="EMBL/GenBank/DDBJ databases">
        <title>Draft genome sequence of carbapenem-resistant Aeromonas spp. in Japan.</title>
        <authorList>
            <person name="Maehana S."/>
            <person name="Suzuki M."/>
            <person name="Kitasato H."/>
        </authorList>
    </citation>
    <scope>NUCLEOTIDE SEQUENCE</scope>
    <source>
        <strain evidence="1">KAM348</strain>
    </source>
</reference>
<protein>
    <submittedName>
        <fullName evidence="1">Uncharacterized protein</fullName>
    </submittedName>
</protein>
<sequence length="72" mass="7965">MKHDNDHLKFPSGNTVEFCRKKAKKLVKEEKAKGKELKLSRALDVVAISNGIPGGWAEAMHLLEMEAACTTN</sequence>
<gene>
    <name evidence="1" type="ORF">KAM348_42640</name>
</gene>
<comment type="caution">
    <text evidence="1">The sequence shown here is derived from an EMBL/GenBank/DDBJ whole genome shotgun (WGS) entry which is preliminary data.</text>
</comment>
<dbReference type="EMBL" id="BPNL01000102">
    <property type="protein sequence ID" value="GJA56841.1"/>
    <property type="molecule type" value="Genomic_DNA"/>
</dbReference>
<dbReference type="RefSeq" id="WP_223920622.1">
    <property type="nucleotide sequence ID" value="NZ_BPNL01000102.1"/>
</dbReference>
<dbReference type="Proteomes" id="UP000887009">
    <property type="component" value="Unassembled WGS sequence"/>
</dbReference>
<proteinExistence type="predicted"/>
<organism evidence="1 2">
    <name type="scientific">Aeromonas caviae</name>
    <name type="common">Aeromonas punctata</name>
    <dbReference type="NCBI Taxonomy" id="648"/>
    <lineage>
        <taxon>Bacteria</taxon>
        <taxon>Pseudomonadati</taxon>
        <taxon>Pseudomonadota</taxon>
        <taxon>Gammaproteobacteria</taxon>
        <taxon>Aeromonadales</taxon>
        <taxon>Aeromonadaceae</taxon>
        <taxon>Aeromonas</taxon>
    </lineage>
</organism>
<dbReference type="AlphaFoldDB" id="A0AAI9KVL8"/>
<evidence type="ECO:0000313" key="2">
    <source>
        <dbReference type="Proteomes" id="UP000887009"/>
    </source>
</evidence>